<dbReference type="Gene3D" id="3.30.460.10">
    <property type="entry name" value="Beta Polymerase, domain 2"/>
    <property type="match status" value="1"/>
</dbReference>
<dbReference type="CDD" id="cd05403">
    <property type="entry name" value="NT_KNTase_like"/>
    <property type="match status" value="1"/>
</dbReference>
<feature type="domain" description="Polymerase nucleotidyl transferase" evidence="10">
    <location>
        <begin position="37"/>
        <end position="96"/>
    </location>
</feature>
<evidence type="ECO:0000256" key="3">
    <source>
        <dbReference type="ARBA" id="ARBA00022679"/>
    </source>
</evidence>
<accession>A0A2S9QM32</accession>
<protein>
    <submittedName>
        <fullName evidence="11">Nucleotidyltransferase</fullName>
    </submittedName>
</protein>
<evidence type="ECO:0000256" key="2">
    <source>
        <dbReference type="ARBA" id="ARBA00022649"/>
    </source>
</evidence>
<dbReference type="PANTHER" id="PTHR33571">
    <property type="entry name" value="SSL8005 PROTEIN"/>
    <property type="match status" value="1"/>
</dbReference>
<dbReference type="GO" id="GO:0016779">
    <property type="term" value="F:nucleotidyltransferase activity"/>
    <property type="evidence" value="ECO:0007669"/>
    <property type="project" value="UniProtKB-KW"/>
</dbReference>
<keyword evidence="8" id="KW-0460">Magnesium</keyword>
<keyword evidence="4" id="KW-0548">Nucleotidyltransferase</keyword>
<sequence length="109" mass="11938">MTAPPPTTATLALRQLLGEHGDAFRDLLARYRATNPRLFGSVARGDAHDRSDLDIIVEMDPADGNLLMRAAGLMEETRALFGRDDVDIFPVQLLKRPVSERALADAVPL</sequence>
<evidence type="ECO:0000259" key="10">
    <source>
        <dbReference type="Pfam" id="PF01909"/>
    </source>
</evidence>
<evidence type="ECO:0000256" key="5">
    <source>
        <dbReference type="ARBA" id="ARBA00022723"/>
    </source>
</evidence>
<evidence type="ECO:0000256" key="9">
    <source>
        <dbReference type="ARBA" id="ARBA00038276"/>
    </source>
</evidence>
<evidence type="ECO:0000313" key="11">
    <source>
        <dbReference type="EMBL" id="PRI10644.1"/>
    </source>
</evidence>
<evidence type="ECO:0000256" key="7">
    <source>
        <dbReference type="ARBA" id="ARBA00022840"/>
    </source>
</evidence>
<evidence type="ECO:0000256" key="4">
    <source>
        <dbReference type="ARBA" id="ARBA00022695"/>
    </source>
</evidence>
<gene>
    <name evidence="11" type="ORF">B4915_06980</name>
</gene>
<evidence type="ECO:0000256" key="6">
    <source>
        <dbReference type="ARBA" id="ARBA00022741"/>
    </source>
</evidence>
<comment type="cofactor">
    <cofactor evidence="1">
        <name>Mg(2+)</name>
        <dbReference type="ChEBI" id="CHEBI:18420"/>
    </cofactor>
</comment>
<dbReference type="InterPro" id="IPR002934">
    <property type="entry name" value="Polymerase_NTP_transf_dom"/>
</dbReference>
<dbReference type="SUPFAM" id="SSF81301">
    <property type="entry name" value="Nucleotidyltransferase"/>
    <property type="match status" value="1"/>
</dbReference>
<dbReference type="PANTHER" id="PTHR33571:SF12">
    <property type="entry name" value="BSL3053 PROTEIN"/>
    <property type="match status" value="1"/>
</dbReference>
<evidence type="ECO:0000256" key="1">
    <source>
        <dbReference type="ARBA" id="ARBA00001946"/>
    </source>
</evidence>
<dbReference type="OrthoDB" id="9803128at2"/>
<dbReference type="Proteomes" id="UP000238650">
    <property type="component" value="Unassembled WGS sequence"/>
</dbReference>
<dbReference type="AlphaFoldDB" id="A0A2S9QM32"/>
<evidence type="ECO:0000313" key="12">
    <source>
        <dbReference type="Proteomes" id="UP000238650"/>
    </source>
</evidence>
<reference evidence="11 12" key="1">
    <citation type="journal article" date="2017" name="New Microbes New Infect">
        <title>Genome sequence of 'Leucobacter massiliensis' sp. nov. isolated from human pharynx after travel to the 2014 Hajj.</title>
        <authorList>
            <person name="Leangapichart T."/>
            <person name="Gautret P."/>
            <person name="Nguyen T.T."/>
            <person name="Armstrong N."/>
            <person name="Rolain J.M."/>
        </authorList>
    </citation>
    <scope>NUCLEOTIDE SEQUENCE [LARGE SCALE GENOMIC DNA]</scope>
    <source>
        <strain evidence="11 12">122RC15</strain>
    </source>
</reference>
<keyword evidence="5" id="KW-0479">Metal-binding</keyword>
<keyword evidence="12" id="KW-1185">Reference proteome</keyword>
<dbReference type="RefSeq" id="WP_105805111.1">
    <property type="nucleotide sequence ID" value="NZ_MWZD01000017.1"/>
</dbReference>
<dbReference type="InterPro" id="IPR052038">
    <property type="entry name" value="Type-VII_TA_antitoxin"/>
</dbReference>
<evidence type="ECO:0000256" key="8">
    <source>
        <dbReference type="ARBA" id="ARBA00022842"/>
    </source>
</evidence>
<comment type="caution">
    <text evidence="11">The sequence shown here is derived from an EMBL/GenBank/DDBJ whole genome shotgun (WGS) entry which is preliminary data.</text>
</comment>
<keyword evidence="3 11" id="KW-0808">Transferase</keyword>
<keyword evidence="2" id="KW-1277">Toxin-antitoxin system</keyword>
<dbReference type="GO" id="GO:0005524">
    <property type="term" value="F:ATP binding"/>
    <property type="evidence" value="ECO:0007669"/>
    <property type="project" value="UniProtKB-KW"/>
</dbReference>
<name>A0A2S9QM32_9MICO</name>
<proteinExistence type="inferred from homology"/>
<organism evidence="11 12">
    <name type="scientific">Leucobacter massiliensis</name>
    <dbReference type="NCBI Taxonomy" id="1686285"/>
    <lineage>
        <taxon>Bacteria</taxon>
        <taxon>Bacillati</taxon>
        <taxon>Actinomycetota</taxon>
        <taxon>Actinomycetes</taxon>
        <taxon>Micrococcales</taxon>
        <taxon>Microbacteriaceae</taxon>
        <taxon>Leucobacter</taxon>
    </lineage>
</organism>
<keyword evidence="7" id="KW-0067">ATP-binding</keyword>
<dbReference type="InterPro" id="IPR043519">
    <property type="entry name" value="NT_sf"/>
</dbReference>
<dbReference type="Pfam" id="PF01909">
    <property type="entry name" value="NTP_transf_2"/>
    <property type="match status" value="1"/>
</dbReference>
<keyword evidence="6" id="KW-0547">Nucleotide-binding</keyword>
<comment type="similarity">
    <text evidence="9">Belongs to the MntA antitoxin family.</text>
</comment>
<dbReference type="GO" id="GO:0046872">
    <property type="term" value="F:metal ion binding"/>
    <property type="evidence" value="ECO:0007669"/>
    <property type="project" value="UniProtKB-KW"/>
</dbReference>
<dbReference type="EMBL" id="MWZD01000017">
    <property type="protein sequence ID" value="PRI10644.1"/>
    <property type="molecule type" value="Genomic_DNA"/>
</dbReference>